<dbReference type="Proteomes" id="UP000295793">
    <property type="component" value="Unassembled WGS sequence"/>
</dbReference>
<name>A0A4R3ICC4_9GAMM</name>
<proteinExistence type="predicted"/>
<sequence length="318" mass="34088">MNKILISFAPCLALGFVCAADSFNTSAYQGTGDVTFGLATTTNTRTFNCEQSSGRTAAMGEITGASGSVWTVPASNNFSTAQHAANLYDECSGNTPDSLSEVNLSNVPVVTIDDDGDEITGYIFADNYFELYINGVLVGVDAVPFTPFNSSVVKFKVSKPYDIAFKLIDWEENLGIGSEAGRGSRYSPGDGGIIASFSDGTVTGADWKAQAFYTAPIYDLSCLKETGTVRDSSGCSTKPASNANSYGIHWPQPMGWMNEGFDSSDWPQAVTYTEATIGVNNKNGYLNFVEKFTGAGAEFIWSSNLILDNLVLVHYRVE</sequence>
<gene>
    <name evidence="2" type="ORF">BCF53_102301</name>
</gene>
<feature type="chain" id="PRO_5020779942" evidence="1">
    <location>
        <begin position="20"/>
        <end position="318"/>
    </location>
</feature>
<reference evidence="2 3" key="1">
    <citation type="submission" date="2019-03" db="EMBL/GenBank/DDBJ databases">
        <title>Genomic Encyclopedia of Archaeal and Bacterial Type Strains, Phase II (KMG-II): from individual species to whole genera.</title>
        <authorList>
            <person name="Goeker M."/>
        </authorList>
    </citation>
    <scope>NUCLEOTIDE SEQUENCE [LARGE SCALE GENOMIC DNA]</scope>
    <source>
        <strain evidence="2 3">DSM 15388</strain>
    </source>
</reference>
<keyword evidence="1" id="KW-0732">Signal</keyword>
<comment type="caution">
    <text evidence="2">The sequence shown here is derived from an EMBL/GenBank/DDBJ whole genome shotgun (WGS) entry which is preliminary data.</text>
</comment>
<accession>A0A4R3ICC4</accession>
<dbReference type="RefSeq" id="WP_132700055.1">
    <property type="nucleotide sequence ID" value="NZ_SLZR01000002.1"/>
</dbReference>
<evidence type="ECO:0000313" key="3">
    <source>
        <dbReference type="Proteomes" id="UP000295793"/>
    </source>
</evidence>
<protein>
    <submittedName>
        <fullName evidence="2">Uncharacterized protein</fullName>
    </submittedName>
</protein>
<dbReference type="OrthoDB" id="9797506at2"/>
<dbReference type="AlphaFoldDB" id="A0A4R3ICC4"/>
<evidence type="ECO:0000256" key="1">
    <source>
        <dbReference type="SAM" id="SignalP"/>
    </source>
</evidence>
<dbReference type="EMBL" id="SLZR01000002">
    <property type="protein sequence ID" value="TCS43275.1"/>
    <property type="molecule type" value="Genomic_DNA"/>
</dbReference>
<organism evidence="2 3">
    <name type="scientific">Reinekea marinisedimentorum</name>
    <dbReference type="NCBI Taxonomy" id="230495"/>
    <lineage>
        <taxon>Bacteria</taxon>
        <taxon>Pseudomonadati</taxon>
        <taxon>Pseudomonadota</taxon>
        <taxon>Gammaproteobacteria</taxon>
        <taxon>Oceanospirillales</taxon>
        <taxon>Saccharospirillaceae</taxon>
        <taxon>Reinekea</taxon>
    </lineage>
</organism>
<feature type="signal peptide" evidence="1">
    <location>
        <begin position="1"/>
        <end position="19"/>
    </location>
</feature>
<evidence type="ECO:0000313" key="2">
    <source>
        <dbReference type="EMBL" id="TCS43275.1"/>
    </source>
</evidence>
<dbReference type="Gene3D" id="2.60.120.260">
    <property type="entry name" value="Galactose-binding domain-like"/>
    <property type="match status" value="1"/>
</dbReference>
<keyword evidence="3" id="KW-1185">Reference proteome</keyword>